<dbReference type="PANTHER" id="PTHR48081">
    <property type="entry name" value="AB HYDROLASE SUPERFAMILY PROTEIN C4A8.06C"/>
    <property type="match status" value="1"/>
</dbReference>
<comment type="caution">
    <text evidence="3">The sequence shown here is derived from an EMBL/GenBank/DDBJ whole genome shotgun (WGS) entry which is preliminary data.</text>
</comment>
<evidence type="ECO:0000313" key="3">
    <source>
        <dbReference type="EMBL" id="TZG40920.1"/>
    </source>
</evidence>
<dbReference type="GO" id="GO:0016787">
    <property type="term" value="F:hydrolase activity"/>
    <property type="evidence" value="ECO:0007669"/>
    <property type="project" value="UniProtKB-KW"/>
</dbReference>
<dbReference type="InterPro" id="IPR050300">
    <property type="entry name" value="GDXG_lipolytic_enzyme"/>
</dbReference>
<evidence type="ECO:0000259" key="2">
    <source>
        <dbReference type="Pfam" id="PF07859"/>
    </source>
</evidence>
<sequence length="322" mass="36175">MVRFAGRSGKITEKGRRTLSLSQTLTRWFLSFKSNNFETAAILKKHVRDIGTQKAPDVPTSLRSLCDVSEFWLHDQRIIQLTPKEKKSDDHILYIHGGGYIHELVRAHWSIITQLVKHTGATITVPLYALAPKHDHTKATPMMDALYDQITVDRAGQRTFVAGDSAGGNFTLSLALRRRDAGKSLPDGLILYSPWLDFQLKADGIRDVEPKDIMLGVGGILVCSQWWAGSADHASSYFSMVNADPEGLPPVAIFNGDLDLLVVDARRFADLCRSRGVETFYKEYPGGFHVFMGATFTPEARDVFRETRRFMDQANTPLRKHR</sequence>
<dbReference type="SUPFAM" id="SSF53474">
    <property type="entry name" value="alpha/beta-Hydrolases"/>
    <property type="match status" value="1"/>
</dbReference>
<name>A0A5D9DCQ7_HALER</name>
<keyword evidence="1 3" id="KW-0378">Hydrolase</keyword>
<reference evidence="3 4" key="1">
    <citation type="submission" date="2019-08" db="EMBL/GenBank/DDBJ databases">
        <title>Draft Genome Sequence of Halomonas eurihalina Isolated from Preserved Hide-surface.</title>
        <authorList>
            <person name="Hussain S.A."/>
            <person name="Xu A."/>
            <person name="Sarker M."/>
            <person name="Sommers C."/>
        </authorList>
    </citation>
    <scope>NUCLEOTIDE SEQUENCE [LARGE SCALE GENOMIC DNA]</scope>
    <source>
        <strain evidence="3 4">MS1</strain>
    </source>
</reference>
<protein>
    <submittedName>
        <fullName evidence="3">Alpha/beta hydrolase</fullName>
    </submittedName>
</protein>
<evidence type="ECO:0000256" key="1">
    <source>
        <dbReference type="ARBA" id="ARBA00022801"/>
    </source>
</evidence>
<dbReference type="OrthoDB" id="5729797at2"/>
<dbReference type="PANTHER" id="PTHR48081:SF8">
    <property type="entry name" value="ALPHA_BETA HYDROLASE FOLD-3 DOMAIN-CONTAINING PROTEIN-RELATED"/>
    <property type="match status" value="1"/>
</dbReference>
<dbReference type="Gene3D" id="3.40.50.1820">
    <property type="entry name" value="alpha/beta hydrolase"/>
    <property type="match status" value="1"/>
</dbReference>
<dbReference type="Proteomes" id="UP000324260">
    <property type="component" value="Unassembled WGS sequence"/>
</dbReference>
<gene>
    <name evidence="3" type="ORF">FZZ93_03190</name>
</gene>
<evidence type="ECO:0000313" key="4">
    <source>
        <dbReference type="Proteomes" id="UP000324260"/>
    </source>
</evidence>
<dbReference type="AlphaFoldDB" id="A0A5D9DCQ7"/>
<feature type="domain" description="Alpha/beta hydrolase fold-3" evidence="2">
    <location>
        <begin position="92"/>
        <end position="292"/>
    </location>
</feature>
<keyword evidence="4" id="KW-1185">Reference proteome</keyword>
<proteinExistence type="predicted"/>
<organism evidence="3 4">
    <name type="scientific">Halomonas eurihalina</name>
    <dbReference type="NCBI Taxonomy" id="42566"/>
    <lineage>
        <taxon>Bacteria</taxon>
        <taxon>Pseudomonadati</taxon>
        <taxon>Pseudomonadota</taxon>
        <taxon>Gammaproteobacteria</taxon>
        <taxon>Oceanospirillales</taxon>
        <taxon>Halomonadaceae</taxon>
        <taxon>Halomonas</taxon>
    </lineage>
</organism>
<accession>A0A5D9DCQ7</accession>
<dbReference type="InterPro" id="IPR029058">
    <property type="entry name" value="AB_hydrolase_fold"/>
</dbReference>
<dbReference type="EMBL" id="VTPU01000002">
    <property type="protein sequence ID" value="TZG40920.1"/>
    <property type="molecule type" value="Genomic_DNA"/>
</dbReference>
<dbReference type="Pfam" id="PF07859">
    <property type="entry name" value="Abhydrolase_3"/>
    <property type="match status" value="1"/>
</dbReference>
<dbReference type="InterPro" id="IPR013094">
    <property type="entry name" value="AB_hydrolase_3"/>
</dbReference>